<dbReference type="EMBL" id="PDLM01000001">
    <property type="protein sequence ID" value="RDW89067.1"/>
    <property type="molecule type" value="Genomic_DNA"/>
</dbReference>
<feature type="region of interest" description="Disordered" evidence="1">
    <location>
        <begin position="35"/>
        <end position="54"/>
    </location>
</feature>
<gene>
    <name evidence="2" type="ORF">BP6252_01099</name>
</gene>
<evidence type="ECO:0000313" key="3">
    <source>
        <dbReference type="Proteomes" id="UP000256645"/>
    </source>
</evidence>
<dbReference type="Proteomes" id="UP000256645">
    <property type="component" value="Unassembled WGS sequence"/>
</dbReference>
<evidence type="ECO:0000313" key="2">
    <source>
        <dbReference type="EMBL" id="RDW89067.1"/>
    </source>
</evidence>
<name>A0A3D8SRY4_9HELO</name>
<feature type="region of interest" description="Disordered" evidence="1">
    <location>
        <begin position="87"/>
        <end position="121"/>
    </location>
</feature>
<protein>
    <submittedName>
        <fullName evidence="2">Uncharacterized protein</fullName>
    </submittedName>
</protein>
<dbReference type="AlphaFoldDB" id="A0A3D8SRY4"/>
<sequence>MCQTIRNDHGIPPACVGPSSLIQGSRMDQDIPASFIHDQDPSRRPDTGGRSYQLPLSSWPKATLRLEVPPFCRRTAGWIFPLATERGASQAKSRRSASCRPPQPLTIAHTAPPQSPSHFLRTLIGNHRPSRKHCPPDSWNPSLTRATKPALPYLTKPPSSSHSAVVTYDSWSQSLFRLAPMVRLFNNAGPREVSTWGQPLQEAYLKLAGAELAVIHWPRTCPRGSHDKERMILPSGP</sequence>
<accession>A0A3D8SRY4</accession>
<reference evidence="2 3" key="1">
    <citation type="journal article" date="2018" name="IMA Fungus">
        <title>IMA Genome-F 9: Draft genome sequence of Annulohypoxylon stygium, Aspergillus mulundensis, Berkeleyomyces basicola (syn. Thielaviopsis basicola), Ceratocystis smalleyi, two Cercospora beticola strains, Coleophoma cylindrospora, Fusarium fracticaudum, Phialophora cf. hyalina, and Morchella septimelata.</title>
        <authorList>
            <person name="Wingfield B.D."/>
            <person name="Bills G.F."/>
            <person name="Dong Y."/>
            <person name="Huang W."/>
            <person name="Nel W.J."/>
            <person name="Swalarsk-Parry B.S."/>
            <person name="Vaghefi N."/>
            <person name="Wilken P.M."/>
            <person name="An Z."/>
            <person name="de Beer Z.W."/>
            <person name="De Vos L."/>
            <person name="Chen L."/>
            <person name="Duong T.A."/>
            <person name="Gao Y."/>
            <person name="Hammerbacher A."/>
            <person name="Kikkert J.R."/>
            <person name="Li Y."/>
            <person name="Li H."/>
            <person name="Li K."/>
            <person name="Li Q."/>
            <person name="Liu X."/>
            <person name="Ma X."/>
            <person name="Naidoo K."/>
            <person name="Pethybridge S.J."/>
            <person name="Sun J."/>
            <person name="Steenkamp E.T."/>
            <person name="van der Nest M.A."/>
            <person name="van Wyk S."/>
            <person name="Wingfield M.J."/>
            <person name="Xiong C."/>
            <person name="Yue Q."/>
            <person name="Zhang X."/>
        </authorList>
    </citation>
    <scope>NUCLEOTIDE SEQUENCE [LARGE SCALE GENOMIC DNA]</scope>
    <source>
        <strain evidence="2 3">BP6252</strain>
    </source>
</reference>
<evidence type="ECO:0000256" key="1">
    <source>
        <dbReference type="SAM" id="MobiDB-lite"/>
    </source>
</evidence>
<comment type="caution">
    <text evidence="2">The sequence shown here is derived from an EMBL/GenBank/DDBJ whole genome shotgun (WGS) entry which is preliminary data.</text>
</comment>
<keyword evidence="3" id="KW-1185">Reference proteome</keyword>
<feature type="compositionally biased region" description="Basic and acidic residues" evidence="1">
    <location>
        <begin position="37"/>
        <end position="47"/>
    </location>
</feature>
<organism evidence="2 3">
    <name type="scientific">Coleophoma cylindrospora</name>
    <dbReference type="NCBI Taxonomy" id="1849047"/>
    <lineage>
        <taxon>Eukaryota</taxon>
        <taxon>Fungi</taxon>
        <taxon>Dikarya</taxon>
        <taxon>Ascomycota</taxon>
        <taxon>Pezizomycotina</taxon>
        <taxon>Leotiomycetes</taxon>
        <taxon>Helotiales</taxon>
        <taxon>Dermateaceae</taxon>
        <taxon>Coleophoma</taxon>
    </lineage>
</organism>
<proteinExistence type="predicted"/>